<keyword evidence="2" id="KW-1185">Reference proteome</keyword>
<name>A0A8X6VDI0_TRICX</name>
<gene>
    <name evidence="1" type="ORF">TNCV_810471</name>
</gene>
<dbReference type="AlphaFoldDB" id="A0A8X6VDI0"/>
<sequence>MVVKEISGLLAEIDFRRMIEDLKIGDTSLEMEVKRTILVEGTTEIGGSSENFSRGDRKQIRRLSVLKVSEAQSDQTADELPIKLSAICMSTVEYYLCAVKIARSFIQYFL</sequence>
<dbReference type="Proteomes" id="UP000887159">
    <property type="component" value="Unassembled WGS sequence"/>
</dbReference>
<comment type="caution">
    <text evidence="1">The sequence shown here is derived from an EMBL/GenBank/DDBJ whole genome shotgun (WGS) entry which is preliminary data.</text>
</comment>
<accession>A0A8X6VDI0</accession>
<dbReference type="EMBL" id="BMAU01021282">
    <property type="protein sequence ID" value="GFY08614.1"/>
    <property type="molecule type" value="Genomic_DNA"/>
</dbReference>
<evidence type="ECO:0000313" key="2">
    <source>
        <dbReference type="Proteomes" id="UP000887159"/>
    </source>
</evidence>
<evidence type="ECO:0000313" key="1">
    <source>
        <dbReference type="EMBL" id="GFY08614.1"/>
    </source>
</evidence>
<reference evidence="1" key="1">
    <citation type="submission" date="2020-08" db="EMBL/GenBank/DDBJ databases">
        <title>Multicomponent nature underlies the extraordinary mechanical properties of spider dragline silk.</title>
        <authorList>
            <person name="Kono N."/>
            <person name="Nakamura H."/>
            <person name="Mori M."/>
            <person name="Yoshida Y."/>
            <person name="Ohtoshi R."/>
            <person name="Malay A.D."/>
            <person name="Moran D.A.P."/>
            <person name="Tomita M."/>
            <person name="Numata K."/>
            <person name="Arakawa K."/>
        </authorList>
    </citation>
    <scope>NUCLEOTIDE SEQUENCE</scope>
</reference>
<protein>
    <submittedName>
        <fullName evidence="1">Uncharacterized protein</fullName>
    </submittedName>
</protein>
<organism evidence="1 2">
    <name type="scientific">Trichonephila clavipes</name>
    <name type="common">Golden silk orbweaver</name>
    <name type="synonym">Nephila clavipes</name>
    <dbReference type="NCBI Taxonomy" id="2585209"/>
    <lineage>
        <taxon>Eukaryota</taxon>
        <taxon>Metazoa</taxon>
        <taxon>Ecdysozoa</taxon>
        <taxon>Arthropoda</taxon>
        <taxon>Chelicerata</taxon>
        <taxon>Arachnida</taxon>
        <taxon>Araneae</taxon>
        <taxon>Araneomorphae</taxon>
        <taxon>Entelegynae</taxon>
        <taxon>Araneoidea</taxon>
        <taxon>Nephilidae</taxon>
        <taxon>Trichonephila</taxon>
    </lineage>
</organism>
<proteinExistence type="predicted"/>